<dbReference type="SUPFAM" id="SSF46785">
    <property type="entry name" value="Winged helix' DNA-binding domain"/>
    <property type="match status" value="1"/>
</dbReference>
<dbReference type="GO" id="GO:0008171">
    <property type="term" value="F:O-methyltransferase activity"/>
    <property type="evidence" value="ECO:0007669"/>
    <property type="project" value="InterPro"/>
</dbReference>
<keyword evidence="3" id="KW-0949">S-adenosyl-L-methionine</keyword>
<name>A0A1B8G815_9PEZI</name>
<dbReference type="PANTHER" id="PTHR43712">
    <property type="entry name" value="PUTATIVE (AFU_ORTHOLOGUE AFUA_4G14580)-RELATED"/>
    <property type="match status" value="1"/>
</dbReference>
<accession>A0A1B8G815</accession>
<keyword evidence="1" id="KW-0489">Methyltransferase</keyword>
<dbReference type="GeneID" id="28843346"/>
<dbReference type="InterPro" id="IPR001077">
    <property type="entry name" value="COMT_C"/>
</dbReference>
<evidence type="ECO:0000259" key="5">
    <source>
        <dbReference type="Pfam" id="PF00891"/>
    </source>
</evidence>
<protein>
    <submittedName>
        <fullName evidence="7">Uncharacterized protein</fullName>
    </submittedName>
</protein>
<dbReference type="RefSeq" id="XP_059319273.1">
    <property type="nucleotide sequence ID" value="XM_059464113.1"/>
</dbReference>
<evidence type="ECO:0000313" key="7">
    <source>
        <dbReference type="EMBL" id="OBT91976.2"/>
    </source>
</evidence>
<dbReference type="AlphaFoldDB" id="A0A1B8G815"/>
<dbReference type="GO" id="GO:0046983">
    <property type="term" value="F:protein dimerization activity"/>
    <property type="evidence" value="ECO:0007669"/>
    <property type="project" value="InterPro"/>
</dbReference>
<dbReference type="Pfam" id="PF08100">
    <property type="entry name" value="Dimerisation"/>
    <property type="match status" value="1"/>
</dbReference>
<dbReference type="InterPro" id="IPR036388">
    <property type="entry name" value="WH-like_DNA-bd_sf"/>
</dbReference>
<reference evidence="8" key="2">
    <citation type="journal article" date="2018" name="Nat. Commun.">
        <title>Extreme sensitivity to ultraviolet light in the fungal pathogen causing white-nose syndrome of bats.</title>
        <authorList>
            <person name="Palmer J.M."/>
            <person name="Drees K.P."/>
            <person name="Foster J.T."/>
            <person name="Lindner D.L."/>
        </authorList>
    </citation>
    <scope>NUCLEOTIDE SEQUENCE [LARGE SCALE GENOMIC DNA]</scope>
    <source>
        <strain evidence="8">UAMH 10579</strain>
    </source>
</reference>
<dbReference type="InterPro" id="IPR016461">
    <property type="entry name" value="COMT-like"/>
</dbReference>
<reference evidence="7 8" key="1">
    <citation type="submission" date="2016-03" db="EMBL/GenBank/DDBJ databases">
        <title>Comparative genomics of Pseudogymnoascus destructans, the fungus causing white-nose syndrome of bats.</title>
        <authorList>
            <person name="Palmer J.M."/>
            <person name="Drees K.P."/>
            <person name="Foster J.T."/>
            <person name="Lindner D.L."/>
        </authorList>
    </citation>
    <scope>NUCLEOTIDE SEQUENCE [LARGE SCALE GENOMIC DNA]</scope>
    <source>
        <strain evidence="7 8">UAMH 10579</strain>
    </source>
</reference>
<keyword evidence="8" id="KW-1185">Reference proteome</keyword>
<dbReference type="PANTHER" id="PTHR43712:SF1">
    <property type="entry name" value="HYPOTHETICAL O-METHYLTRANSFERASE (EUROFUNG)-RELATED"/>
    <property type="match status" value="1"/>
</dbReference>
<evidence type="ECO:0000259" key="6">
    <source>
        <dbReference type="Pfam" id="PF08100"/>
    </source>
</evidence>
<dbReference type="InterPro" id="IPR029063">
    <property type="entry name" value="SAM-dependent_MTases_sf"/>
</dbReference>
<dbReference type="EMBL" id="KV460276">
    <property type="protein sequence ID" value="OBT91976.2"/>
    <property type="molecule type" value="Genomic_DNA"/>
</dbReference>
<dbReference type="InterPro" id="IPR036390">
    <property type="entry name" value="WH_DNA-bd_sf"/>
</dbReference>
<proteinExistence type="predicted"/>
<sequence>MDAFSAQAKALIKTNDEAGRKKILDTLRDLCYSLESAQDSAQRIMYLQLQVAAVRIGCDLKLFNILAETPTPLTVDSLSKTTGAAPTLLARILRYLASVGIIKETDKDTFTKNNITQTFTNPGFQGGIYHYHDSIGPAITALPDFLKENNYQDITSVVHTPLQKAWNTDLPAFIWVQTKPENFAHFNQFMVAQRLGMPTWLDVYPYQHKAENLKPEQPFFVDLGGGLGHQSIALREKLPDLPNRIILQDIPATLEHAINHPGVEIVVQDFFQTQVIAGAKIYYMRNIIHDYPEDKAILILKNIIAALATDSVILIDDMVIPNSSAHWQATQIDLVMMMSLASLERTKEQWHELLEKAGLKINNIYTYTASLQDSIIECVPA</sequence>
<dbReference type="Gene3D" id="1.10.10.10">
    <property type="entry name" value="Winged helix-like DNA-binding domain superfamily/Winged helix DNA-binding domain"/>
    <property type="match status" value="1"/>
</dbReference>
<feature type="domain" description="O-methyltransferase C-terminal" evidence="5">
    <location>
        <begin position="219"/>
        <end position="359"/>
    </location>
</feature>
<dbReference type="InterPro" id="IPR012967">
    <property type="entry name" value="COMT_dimerisation"/>
</dbReference>
<dbReference type="SUPFAM" id="SSF53335">
    <property type="entry name" value="S-adenosyl-L-methionine-dependent methyltransferases"/>
    <property type="match status" value="1"/>
</dbReference>
<dbReference type="GO" id="GO:0032259">
    <property type="term" value="P:methylation"/>
    <property type="evidence" value="ECO:0007669"/>
    <property type="project" value="UniProtKB-KW"/>
</dbReference>
<keyword evidence="2" id="KW-0808">Transferase</keyword>
<dbReference type="Proteomes" id="UP000091956">
    <property type="component" value="Unassembled WGS sequence"/>
</dbReference>
<evidence type="ECO:0000256" key="3">
    <source>
        <dbReference type="ARBA" id="ARBA00022691"/>
    </source>
</evidence>
<evidence type="ECO:0000256" key="2">
    <source>
        <dbReference type="ARBA" id="ARBA00022679"/>
    </source>
</evidence>
<dbReference type="Gene3D" id="3.40.50.150">
    <property type="entry name" value="Vaccinia Virus protein VP39"/>
    <property type="match status" value="1"/>
</dbReference>
<organism evidence="7 8">
    <name type="scientific">Pseudogymnoascus verrucosus</name>
    <dbReference type="NCBI Taxonomy" id="342668"/>
    <lineage>
        <taxon>Eukaryota</taxon>
        <taxon>Fungi</taxon>
        <taxon>Dikarya</taxon>
        <taxon>Ascomycota</taxon>
        <taxon>Pezizomycotina</taxon>
        <taxon>Leotiomycetes</taxon>
        <taxon>Thelebolales</taxon>
        <taxon>Thelebolaceae</taxon>
        <taxon>Pseudogymnoascus</taxon>
    </lineage>
</organism>
<dbReference type="PROSITE" id="PS51683">
    <property type="entry name" value="SAM_OMT_II"/>
    <property type="match status" value="1"/>
</dbReference>
<dbReference type="Pfam" id="PF00891">
    <property type="entry name" value="Methyltransf_2"/>
    <property type="match status" value="1"/>
</dbReference>
<feature type="domain" description="O-methyltransferase dimerisation" evidence="6">
    <location>
        <begin position="53"/>
        <end position="119"/>
    </location>
</feature>
<dbReference type="PIRSF" id="PIRSF005739">
    <property type="entry name" value="O-mtase"/>
    <property type="match status" value="1"/>
</dbReference>
<evidence type="ECO:0000313" key="8">
    <source>
        <dbReference type="Proteomes" id="UP000091956"/>
    </source>
</evidence>
<evidence type="ECO:0000256" key="4">
    <source>
        <dbReference type="PIRSR" id="PIRSR005739-1"/>
    </source>
</evidence>
<feature type="active site" description="Proton acceptor" evidence="4">
    <location>
        <position position="289"/>
    </location>
</feature>
<gene>
    <name evidence="7" type="ORF">VE01_09960</name>
</gene>
<evidence type="ECO:0000256" key="1">
    <source>
        <dbReference type="ARBA" id="ARBA00022603"/>
    </source>
</evidence>